<evidence type="ECO:0000313" key="2">
    <source>
        <dbReference type="EMBL" id="KAF0724038.1"/>
    </source>
</evidence>
<comment type="caution">
    <text evidence="2">The sequence shown here is derived from an EMBL/GenBank/DDBJ whole genome shotgun (WGS) entry which is preliminary data.</text>
</comment>
<organism evidence="2 3">
    <name type="scientific">Aphanomyces euteiches</name>
    <dbReference type="NCBI Taxonomy" id="100861"/>
    <lineage>
        <taxon>Eukaryota</taxon>
        <taxon>Sar</taxon>
        <taxon>Stramenopiles</taxon>
        <taxon>Oomycota</taxon>
        <taxon>Saprolegniomycetes</taxon>
        <taxon>Saprolegniales</taxon>
        <taxon>Verrucalvaceae</taxon>
        <taxon>Aphanomyces</taxon>
    </lineage>
</organism>
<feature type="compositionally biased region" description="Basic and acidic residues" evidence="1">
    <location>
        <begin position="20"/>
        <end position="32"/>
    </location>
</feature>
<dbReference type="Proteomes" id="UP000481153">
    <property type="component" value="Unassembled WGS sequence"/>
</dbReference>
<dbReference type="AlphaFoldDB" id="A0A6G0WBQ5"/>
<reference evidence="2 3" key="1">
    <citation type="submission" date="2019-07" db="EMBL/GenBank/DDBJ databases">
        <title>Genomics analysis of Aphanomyces spp. identifies a new class of oomycete effector associated with host adaptation.</title>
        <authorList>
            <person name="Gaulin E."/>
        </authorList>
    </citation>
    <scope>NUCLEOTIDE SEQUENCE [LARGE SCALE GENOMIC DNA]</scope>
    <source>
        <strain evidence="2 3">ATCC 201684</strain>
    </source>
</reference>
<evidence type="ECO:0000313" key="3">
    <source>
        <dbReference type="Proteomes" id="UP000481153"/>
    </source>
</evidence>
<evidence type="ECO:0000256" key="1">
    <source>
        <dbReference type="SAM" id="MobiDB-lite"/>
    </source>
</evidence>
<name>A0A6G0WBQ5_9STRA</name>
<feature type="region of interest" description="Disordered" evidence="1">
    <location>
        <begin position="15"/>
        <end position="40"/>
    </location>
</feature>
<gene>
    <name evidence="2" type="ORF">Ae201684_017204</name>
</gene>
<accession>A0A6G0WBQ5</accession>
<protein>
    <submittedName>
        <fullName evidence="2">Uncharacterized protein</fullName>
    </submittedName>
</protein>
<sequence length="134" mass="14940">MGNWELASFESHGQSGVRFKRSENEATAEEKTPATSCNQTSYCSAPDGQQFRLLCERTTNLATTIATQCPSQQQEIQGFQDGAAIVHPSCKACAVESHSRALRQYIRQSFLEHISCKNTRGIDNNNRYMSSMRA</sequence>
<keyword evidence="3" id="KW-1185">Reference proteome</keyword>
<proteinExistence type="predicted"/>
<dbReference type="EMBL" id="VJMJ01000286">
    <property type="protein sequence ID" value="KAF0724038.1"/>
    <property type="molecule type" value="Genomic_DNA"/>
</dbReference>